<accession>A0ABR8K5F7</accession>
<gene>
    <name evidence="2" type="ORF">H6H03_09150</name>
</gene>
<reference evidence="2 3" key="1">
    <citation type="journal article" date="2020" name="ISME J.">
        <title>Comparative genomics reveals insights into cyanobacterial evolution and habitat adaptation.</title>
        <authorList>
            <person name="Chen M.Y."/>
            <person name="Teng W.K."/>
            <person name="Zhao L."/>
            <person name="Hu C.X."/>
            <person name="Zhou Y.K."/>
            <person name="Han B.P."/>
            <person name="Song L.R."/>
            <person name="Shu W.S."/>
        </authorList>
    </citation>
    <scope>NUCLEOTIDE SEQUENCE [LARGE SCALE GENOMIC DNA]</scope>
    <source>
        <strain evidence="2 3">FACHB-159</strain>
    </source>
</reference>
<sequence length="672" mass="75151">MQSHHLSRPIQPGQNIQGWRFSQESLQSELRGMIAGQPLIVKALLLLFINVLYLTSGIVSGFFGANVFFNISIQADGWIELLWMIVVVTLWIITTIRRGIAEGLKIAFISFLIALFITALLVNFNLFTTIKQGIPPVIDRSIQNLAATTFGMLFATISLLAGSLAFALSSTLSSQNKYLLRVWGILAILFSAIIIAVAAYHFHWLENKPEEDSFLIRSISISGGIALGFGTIIVSLIATNFHNKHRGHLDFLRDWAIAVASWGGTSFYNLDLSHVDFTGSQLANSDLRARKFYRTCFKGVTGLDRARLDNRYLDLINYKVQKLLTKEVCEHKNFSRINLQGAYLRDVDMRDIILIETNLNGADLQGADLRRSILVRAQVTGANFTRAKLTGICIEDWSINSQTCFAGVECEYIYRKLDDKGESTDKYPVGRNFEKGEFEALFQKVEEVVELVFKEGINWQALSFAFRKLQLDDEGLGLELKGVEQRGDLWVVKVAYREGIPRREVEQKVNLIYEDLKTLMAVKEQQINRLLGIAENQAQALNKRPFGNSFFIVGSTITNLAGSGEINYDEAASKIRSFVANGSNLAEATTLAQSLLEQFQSQSVAISTSQQSELIQQVILNEAKNDPFFKQFLLQQGQEIANLIPESAIATAIQQAYSQLRTEKTEASPGEI</sequence>
<dbReference type="PANTHER" id="PTHR14136">
    <property type="entry name" value="BTB_POZ DOMAIN-CONTAINING PROTEIN KCTD9"/>
    <property type="match status" value="1"/>
</dbReference>
<dbReference type="Proteomes" id="UP000637383">
    <property type="component" value="Unassembled WGS sequence"/>
</dbReference>
<keyword evidence="1" id="KW-1133">Transmembrane helix</keyword>
<feature type="transmembrane region" description="Helical" evidence="1">
    <location>
        <begin position="106"/>
        <end position="127"/>
    </location>
</feature>
<feature type="transmembrane region" description="Helical" evidence="1">
    <location>
        <begin position="77"/>
        <end position="94"/>
    </location>
</feature>
<name>A0ABR8K5F7_9NOSO</name>
<organism evidence="2 3">
    <name type="scientific">Nostoc paludosum FACHB-159</name>
    <dbReference type="NCBI Taxonomy" id="2692908"/>
    <lineage>
        <taxon>Bacteria</taxon>
        <taxon>Bacillati</taxon>
        <taxon>Cyanobacteriota</taxon>
        <taxon>Cyanophyceae</taxon>
        <taxon>Nostocales</taxon>
        <taxon>Nostocaceae</taxon>
        <taxon>Nostoc</taxon>
    </lineage>
</organism>
<evidence type="ECO:0000313" key="3">
    <source>
        <dbReference type="Proteomes" id="UP000637383"/>
    </source>
</evidence>
<dbReference type="Pfam" id="PF00805">
    <property type="entry name" value="Pentapeptide"/>
    <property type="match status" value="1"/>
</dbReference>
<dbReference type="Gene3D" id="2.160.20.80">
    <property type="entry name" value="E3 ubiquitin-protein ligase SopA"/>
    <property type="match status" value="1"/>
</dbReference>
<feature type="transmembrane region" description="Helical" evidence="1">
    <location>
        <begin position="147"/>
        <end position="168"/>
    </location>
</feature>
<keyword evidence="1" id="KW-0472">Membrane</keyword>
<keyword evidence="3" id="KW-1185">Reference proteome</keyword>
<feature type="transmembrane region" description="Helical" evidence="1">
    <location>
        <begin position="180"/>
        <end position="202"/>
    </location>
</feature>
<dbReference type="RefSeq" id="WP_190954804.1">
    <property type="nucleotide sequence ID" value="NZ_JACJTU010000007.1"/>
</dbReference>
<dbReference type="SUPFAM" id="SSF141571">
    <property type="entry name" value="Pentapeptide repeat-like"/>
    <property type="match status" value="1"/>
</dbReference>
<evidence type="ECO:0000313" key="2">
    <source>
        <dbReference type="EMBL" id="MBD2734081.1"/>
    </source>
</evidence>
<evidence type="ECO:0000256" key="1">
    <source>
        <dbReference type="SAM" id="Phobius"/>
    </source>
</evidence>
<dbReference type="InterPro" id="IPR001646">
    <property type="entry name" value="5peptide_repeat"/>
</dbReference>
<protein>
    <submittedName>
        <fullName evidence="2">Pentapeptide repeat-containing protein</fullName>
    </submittedName>
</protein>
<proteinExistence type="predicted"/>
<dbReference type="InterPro" id="IPR051082">
    <property type="entry name" value="Pentapeptide-BTB/POZ_domain"/>
</dbReference>
<keyword evidence="1" id="KW-0812">Transmembrane</keyword>
<dbReference type="EMBL" id="JACJTU010000007">
    <property type="protein sequence ID" value="MBD2734081.1"/>
    <property type="molecule type" value="Genomic_DNA"/>
</dbReference>
<dbReference type="PANTHER" id="PTHR14136:SF17">
    <property type="entry name" value="BTB_POZ DOMAIN-CONTAINING PROTEIN KCTD9"/>
    <property type="match status" value="1"/>
</dbReference>
<feature type="transmembrane region" description="Helical" evidence="1">
    <location>
        <begin position="39"/>
        <end position="65"/>
    </location>
</feature>
<feature type="transmembrane region" description="Helical" evidence="1">
    <location>
        <begin position="214"/>
        <end position="238"/>
    </location>
</feature>
<comment type="caution">
    <text evidence="2">The sequence shown here is derived from an EMBL/GenBank/DDBJ whole genome shotgun (WGS) entry which is preliminary data.</text>
</comment>